<organism evidence="5 6">
    <name type="scientific">Streptomyces pathocidini</name>
    <dbReference type="NCBI Taxonomy" id="1650571"/>
    <lineage>
        <taxon>Bacteria</taxon>
        <taxon>Bacillati</taxon>
        <taxon>Actinomycetota</taxon>
        <taxon>Actinomycetes</taxon>
        <taxon>Kitasatosporales</taxon>
        <taxon>Streptomycetaceae</taxon>
        <taxon>Streptomyces</taxon>
    </lineage>
</organism>
<dbReference type="PANTHER" id="PTHR11051">
    <property type="entry name" value="GLYCOSYL HYDROLASE-RELATED"/>
    <property type="match status" value="1"/>
</dbReference>
<dbReference type="Pfam" id="PF03632">
    <property type="entry name" value="Glyco_hydro_65m"/>
    <property type="match status" value="1"/>
</dbReference>
<proteinExistence type="predicted"/>
<dbReference type="Gene3D" id="1.50.10.10">
    <property type="match status" value="1"/>
</dbReference>
<name>A0ABW7UQS0_9ACTN</name>
<evidence type="ECO:0000259" key="4">
    <source>
        <dbReference type="PROSITE" id="PS50022"/>
    </source>
</evidence>
<protein>
    <submittedName>
        <fullName evidence="5">Discoidin domain-containing protein</fullName>
    </submittedName>
</protein>
<feature type="domain" description="F5/8 type C" evidence="4">
    <location>
        <begin position="790"/>
        <end position="916"/>
    </location>
</feature>
<dbReference type="InterPro" id="IPR011013">
    <property type="entry name" value="Gal_mutarotase_sf_dom"/>
</dbReference>
<dbReference type="SUPFAM" id="SSF49785">
    <property type="entry name" value="Galactose-binding domain-like"/>
    <property type="match status" value="1"/>
</dbReference>
<feature type="signal peptide" evidence="3">
    <location>
        <begin position="1"/>
        <end position="26"/>
    </location>
</feature>
<keyword evidence="1" id="KW-0326">Glycosidase</keyword>
<evidence type="ECO:0000313" key="5">
    <source>
        <dbReference type="EMBL" id="MFI1964946.1"/>
    </source>
</evidence>
<evidence type="ECO:0000256" key="2">
    <source>
        <dbReference type="SAM" id="MobiDB-lite"/>
    </source>
</evidence>
<keyword evidence="3" id="KW-0732">Signal</keyword>
<comment type="caution">
    <text evidence="5">The sequence shown here is derived from an EMBL/GenBank/DDBJ whole genome shotgun (WGS) entry which is preliminary data.</text>
</comment>
<reference evidence="5 6" key="1">
    <citation type="submission" date="2024-10" db="EMBL/GenBank/DDBJ databases">
        <title>The Natural Products Discovery Center: Release of the First 8490 Sequenced Strains for Exploring Actinobacteria Biosynthetic Diversity.</title>
        <authorList>
            <person name="Kalkreuter E."/>
            <person name="Kautsar S.A."/>
            <person name="Yang D."/>
            <person name="Bader C.D."/>
            <person name="Teijaro C.N."/>
            <person name="Fluegel L."/>
            <person name="Davis C.M."/>
            <person name="Simpson J.R."/>
            <person name="Lauterbach L."/>
            <person name="Steele A.D."/>
            <person name="Gui C."/>
            <person name="Meng S."/>
            <person name="Li G."/>
            <person name="Viehrig K."/>
            <person name="Ye F."/>
            <person name="Su P."/>
            <person name="Kiefer A.F."/>
            <person name="Nichols A."/>
            <person name="Cepeda A.J."/>
            <person name="Yan W."/>
            <person name="Fan B."/>
            <person name="Jiang Y."/>
            <person name="Adhikari A."/>
            <person name="Zheng C.-J."/>
            <person name="Schuster L."/>
            <person name="Cowan T.M."/>
            <person name="Smanski M.J."/>
            <person name="Chevrette M.G."/>
            <person name="De Carvalho L.P.S."/>
            <person name="Shen B."/>
        </authorList>
    </citation>
    <scope>NUCLEOTIDE SEQUENCE [LARGE SCALE GENOMIC DNA]</scope>
    <source>
        <strain evidence="5 6">NPDC020327</strain>
    </source>
</reference>
<dbReference type="Proteomes" id="UP001611548">
    <property type="component" value="Unassembled WGS sequence"/>
</dbReference>
<dbReference type="InterPro" id="IPR012341">
    <property type="entry name" value="6hp_glycosidase-like_sf"/>
</dbReference>
<feature type="compositionally biased region" description="Low complexity" evidence="2">
    <location>
        <begin position="21"/>
        <end position="44"/>
    </location>
</feature>
<dbReference type="PROSITE" id="PS50022">
    <property type="entry name" value="FA58C_3"/>
    <property type="match status" value="1"/>
</dbReference>
<dbReference type="Gene3D" id="2.60.120.260">
    <property type="entry name" value="Galactose-binding domain-like"/>
    <property type="match status" value="1"/>
</dbReference>
<keyword evidence="1" id="KW-0378">Hydrolase</keyword>
<dbReference type="InterPro" id="IPR008928">
    <property type="entry name" value="6-hairpin_glycosidase_sf"/>
</dbReference>
<dbReference type="Pfam" id="PF03636">
    <property type="entry name" value="Glyco_hydro_65N"/>
    <property type="match status" value="1"/>
</dbReference>
<dbReference type="InterPro" id="IPR005195">
    <property type="entry name" value="Glyco_hydro_65_M"/>
</dbReference>
<dbReference type="SUPFAM" id="SSF74650">
    <property type="entry name" value="Galactose mutarotase-like"/>
    <property type="match status" value="1"/>
</dbReference>
<evidence type="ECO:0000313" key="6">
    <source>
        <dbReference type="Proteomes" id="UP001611548"/>
    </source>
</evidence>
<dbReference type="Gene3D" id="2.60.420.10">
    <property type="entry name" value="Maltose phosphorylase, domain 3"/>
    <property type="match status" value="1"/>
</dbReference>
<dbReference type="PANTHER" id="PTHR11051:SF8">
    <property type="entry name" value="PROTEIN-GLUCOSYLGALACTOSYLHYDROXYLYSINE GLUCOSIDASE"/>
    <property type="match status" value="1"/>
</dbReference>
<feature type="region of interest" description="Disordered" evidence="2">
    <location>
        <begin position="21"/>
        <end position="81"/>
    </location>
</feature>
<gene>
    <name evidence="5" type="ORF">ACH429_12665</name>
</gene>
<evidence type="ECO:0000256" key="1">
    <source>
        <dbReference type="ARBA" id="ARBA00023295"/>
    </source>
</evidence>
<feature type="chain" id="PRO_5046913768" evidence="3">
    <location>
        <begin position="27"/>
        <end position="916"/>
    </location>
</feature>
<dbReference type="InterPro" id="IPR005194">
    <property type="entry name" value="Glyco_hydro_65_C"/>
</dbReference>
<keyword evidence="6" id="KW-1185">Reference proteome</keyword>
<dbReference type="InterPro" id="IPR005196">
    <property type="entry name" value="Glyco_hydro_65_N"/>
</dbReference>
<dbReference type="InterPro" id="IPR000421">
    <property type="entry name" value="FA58C"/>
</dbReference>
<dbReference type="EMBL" id="JBIRWE010000004">
    <property type="protein sequence ID" value="MFI1964946.1"/>
    <property type="molecule type" value="Genomic_DNA"/>
</dbReference>
<dbReference type="RefSeq" id="WP_055470459.1">
    <property type="nucleotide sequence ID" value="NZ_JBIRWE010000004.1"/>
</dbReference>
<accession>A0ABW7UQS0</accession>
<dbReference type="InterPro" id="IPR037018">
    <property type="entry name" value="GH65_N"/>
</dbReference>
<dbReference type="InterPro" id="IPR008979">
    <property type="entry name" value="Galactose-bd-like_sf"/>
</dbReference>
<sequence length="916" mass="98144">MKCSPQPAATLLAAVLVAGTPAPSAADGPDPAASAAPTAPGTGARESAAPCPAEGHPRDPGWALSSPRIDPGDTNHAYVGNGYLGQRVPPGGAGYVGWGEDKKTGFPLYTPRYDGSLVSGLYANNPETAKNLQAIAALPNWSGLTVSTGGDTFTPTTPAARVSDYRQTLFLRCGLVRTSLTWTTAGGRATDLVYDVLTDRTDQHVGAVRLRMTPRWSGDATVTDLIDGRGARRIAQTGGGPRPGDRTVDVAFRTDGTRQNGAVASTLREGAGIGDSRDQQDSAAQKLTISQRMVFPVRAGRSYELTKYVGVDTDLTSGAPEKSAVAASQRAADRGWDALFEANAAAWDQLWRGDIEVPGQPELQAWVRSARYGLLTAARRGAANSLAPTGLSSDDYAGEVFWDAETWMFPSLLAFDPDLARTVVDYRYRTRTAARANAEKLGYPGLFYSWTSGADGALWKECHSWDPPHCRTQNHLQSDIALAVWQYYEATGDTAWLRTRGWPILKGIAEFWAGRVTAHADGSYSIDDVAGPDEYSNGVDDAVFTNAGAATALRNATRAAGLLGRQAPAEWTAIADRLRIPYDKEQQVFLQYAGYRGSLIKQADTVLLMYPLEWPMPRRAAASTLDYYAARTDPEGPAMTDSVHAIDAAAIGEPGCVTYTYLMRSIAPFVRGPFALFSESRGEKAGAEDPLAGSPAQDFITGKGGFLQVFVNGLAGLRWRADRLHLDPMLPPQLKDGVRLRGVRRQGRTLDIEVGPRTTTVRLTGGDPLELETPQGSRTLSRGAPAVVETRRPDLAPTDDLARCRTARADSEQPGGYAYAAVDGSPATAWVPDGASGSLTADLGSTVRVERIAPEWTAVRPSAYRLEVSADGRHWRTVETGKDGALSEPVRARYVRVVVRAADPGKPAGVRELRVE</sequence>
<dbReference type="Pfam" id="PF00754">
    <property type="entry name" value="F5_F8_type_C"/>
    <property type="match status" value="1"/>
</dbReference>
<evidence type="ECO:0000256" key="3">
    <source>
        <dbReference type="SAM" id="SignalP"/>
    </source>
</evidence>
<dbReference type="Pfam" id="PF03633">
    <property type="entry name" value="Glyco_hydro_65C"/>
    <property type="match status" value="1"/>
</dbReference>
<dbReference type="Gene3D" id="2.70.98.40">
    <property type="entry name" value="Glycoside hydrolase, family 65, N-terminal domain"/>
    <property type="match status" value="1"/>
</dbReference>
<dbReference type="SUPFAM" id="SSF48208">
    <property type="entry name" value="Six-hairpin glycosidases"/>
    <property type="match status" value="1"/>
</dbReference>